<dbReference type="GO" id="GO:0042597">
    <property type="term" value="C:periplasmic space"/>
    <property type="evidence" value="ECO:0007669"/>
    <property type="project" value="InterPro"/>
</dbReference>
<feature type="transmembrane region" description="Helical" evidence="9">
    <location>
        <begin position="376"/>
        <end position="395"/>
    </location>
</feature>
<feature type="transmembrane region" description="Helical" evidence="9">
    <location>
        <begin position="144"/>
        <end position="163"/>
    </location>
</feature>
<keyword evidence="7" id="KW-0186">Copper</keyword>
<keyword evidence="8 9" id="KW-0472">Membrane</keyword>
<dbReference type="GO" id="GO:0046688">
    <property type="term" value="P:response to copper ion"/>
    <property type="evidence" value="ECO:0007669"/>
    <property type="project" value="InterPro"/>
</dbReference>
<evidence type="ECO:0000256" key="5">
    <source>
        <dbReference type="ARBA" id="ARBA00022729"/>
    </source>
</evidence>
<evidence type="ECO:0000259" key="12">
    <source>
        <dbReference type="Pfam" id="PF05425"/>
    </source>
</evidence>
<dbReference type="AlphaFoldDB" id="A0A223EG91"/>
<dbReference type="InterPro" id="IPR008457">
    <property type="entry name" value="Cu-R_CopD_dom"/>
</dbReference>
<reference evidence="14 15" key="1">
    <citation type="submission" date="2016-10" db="EMBL/GenBank/DDBJ databases">
        <title>The whole genome sequencing and assembly of Bacillus simplex DSM 1321 strain.</title>
        <authorList>
            <person name="Park M.-K."/>
            <person name="Lee Y.-J."/>
            <person name="Yi H."/>
            <person name="Bahn Y.-S."/>
            <person name="Kim J.F."/>
            <person name="Lee D.-W."/>
        </authorList>
    </citation>
    <scope>NUCLEOTIDE SEQUENCE [LARGE SCALE GENOMIC DNA]</scope>
    <source>
        <strain evidence="14 15">DSM 1321</strain>
    </source>
</reference>
<keyword evidence="2" id="KW-1003">Cell membrane</keyword>
<gene>
    <name evidence="14" type="ORF">BS1321_09930</name>
</gene>
<proteinExistence type="predicted"/>
<feature type="chain" id="PRO_5011224355" description="Copper resistance protein CopC" evidence="10">
    <location>
        <begin position="22"/>
        <end position="544"/>
    </location>
</feature>
<dbReference type="Pfam" id="PF13115">
    <property type="entry name" value="YtkA"/>
    <property type="match status" value="1"/>
</dbReference>
<evidence type="ECO:0000259" key="13">
    <source>
        <dbReference type="Pfam" id="PF13115"/>
    </source>
</evidence>
<feature type="transmembrane region" description="Helical" evidence="9">
    <location>
        <begin position="183"/>
        <end position="201"/>
    </location>
</feature>
<protein>
    <recommendedName>
        <fullName evidence="16">Copper resistance protein CopC</fullName>
    </recommendedName>
</protein>
<evidence type="ECO:0000259" key="11">
    <source>
        <dbReference type="Pfam" id="PF04234"/>
    </source>
</evidence>
<dbReference type="Proteomes" id="UP000214618">
    <property type="component" value="Chromosome"/>
</dbReference>
<feature type="transmembrane region" description="Helical" evidence="9">
    <location>
        <begin position="297"/>
        <end position="317"/>
    </location>
</feature>
<dbReference type="GO" id="GO:0005886">
    <property type="term" value="C:plasma membrane"/>
    <property type="evidence" value="ECO:0007669"/>
    <property type="project" value="UniProtKB-SubCell"/>
</dbReference>
<feature type="transmembrane region" description="Helical" evidence="9">
    <location>
        <begin position="404"/>
        <end position="425"/>
    </location>
</feature>
<evidence type="ECO:0000256" key="2">
    <source>
        <dbReference type="ARBA" id="ARBA00022475"/>
    </source>
</evidence>
<feature type="domain" description="YtkA-like" evidence="13">
    <location>
        <begin position="446"/>
        <end position="524"/>
    </location>
</feature>
<dbReference type="PANTHER" id="PTHR34820">
    <property type="entry name" value="INNER MEMBRANE PROTEIN YEBZ"/>
    <property type="match status" value="1"/>
</dbReference>
<dbReference type="InterPro" id="IPR032694">
    <property type="entry name" value="CopC/D"/>
</dbReference>
<dbReference type="EMBL" id="CP017704">
    <property type="protein sequence ID" value="ASS94250.1"/>
    <property type="molecule type" value="Genomic_DNA"/>
</dbReference>
<evidence type="ECO:0000256" key="4">
    <source>
        <dbReference type="ARBA" id="ARBA00022723"/>
    </source>
</evidence>
<feature type="domain" description="CopC" evidence="11">
    <location>
        <begin position="24"/>
        <end position="119"/>
    </location>
</feature>
<dbReference type="SUPFAM" id="SSF81296">
    <property type="entry name" value="E set domains"/>
    <property type="match status" value="1"/>
</dbReference>
<evidence type="ECO:0008006" key="16">
    <source>
        <dbReference type="Google" id="ProtNLM"/>
    </source>
</evidence>
<evidence type="ECO:0000256" key="7">
    <source>
        <dbReference type="ARBA" id="ARBA00023008"/>
    </source>
</evidence>
<keyword evidence="4" id="KW-0479">Metal-binding</keyword>
<name>A0A223EG91_9BACI</name>
<keyword evidence="6 9" id="KW-1133">Transmembrane helix</keyword>
<keyword evidence="5 10" id="KW-0732">Signal</keyword>
<dbReference type="Gene3D" id="2.60.40.1220">
    <property type="match status" value="1"/>
</dbReference>
<dbReference type="PANTHER" id="PTHR34820:SF4">
    <property type="entry name" value="INNER MEMBRANE PROTEIN YEBZ"/>
    <property type="match status" value="1"/>
</dbReference>
<dbReference type="Pfam" id="PF04234">
    <property type="entry name" value="CopC"/>
    <property type="match status" value="1"/>
</dbReference>
<dbReference type="GeneID" id="56473054"/>
<evidence type="ECO:0000256" key="8">
    <source>
        <dbReference type="ARBA" id="ARBA00023136"/>
    </source>
</evidence>
<dbReference type="InterPro" id="IPR014756">
    <property type="entry name" value="Ig_E-set"/>
</dbReference>
<dbReference type="InterPro" id="IPR007348">
    <property type="entry name" value="CopC_dom"/>
</dbReference>
<evidence type="ECO:0000256" key="1">
    <source>
        <dbReference type="ARBA" id="ARBA00004651"/>
    </source>
</evidence>
<dbReference type="InterPro" id="IPR014755">
    <property type="entry name" value="Cu-Rt/internalin_Ig-like"/>
</dbReference>
<accession>A0A223EG91</accession>
<evidence type="ECO:0000256" key="10">
    <source>
        <dbReference type="SAM" id="SignalP"/>
    </source>
</evidence>
<dbReference type="Pfam" id="PF05425">
    <property type="entry name" value="CopD"/>
    <property type="match status" value="1"/>
</dbReference>
<feature type="domain" description="Copper resistance protein D" evidence="12">
    <location>
        <begin position="334"/>
        <end position="425"/>
    </location>
</feature>
<dbReference type="OrthoDB" id="2353937at2"/>
<feature type="transmembrane region" description="Helical" evidence="9">
    <location>
        <begin position="338"/>
        <end position="356"/>
    </location>
</feature>
<evidence type="ECO:0000256" key="9">
    <source>
        <dbReference type="SAM" id="Phobius"/>
    </source>
</evidence>
<dbReference type="RefSeq" id="WP_063235757.1">
    <property type="nucleotide sequence ID" value="NZ_BCVO01000030.1"/>
</dbReference>
<evidence type="ECO:0000313" key="15">
    <source>
        <dbReference type="Proteomes" id="UP000214618"/>
    </source>
</evidence>
<keyword evidence="3 9" id="KW-0812">Transmembrane</keyword>
<feature type="transmembrane region" description="Helical" evidence="9">
    <location>
        <begin position="258"/>
        <end position="277"/>
    </location>
</feature>
<evidence type="ECO:0000313" key="14">
    <source>
        <dbReference type="EMBL" id="ASS94250.1"/>
    </source>
</evidence>
<dbReference type="GO" id="GO:0005507">
    <property type="term" value="F:copper ion binding"/>
    <property type="evidence" value="ECO:0007669"/>
    <property type="project" value="InterPro"/>
</dbReference>
<evidence type="ECO:0000256" key="3">
    <source>
        <dbReference type="ARBA" id="ARBA00022692"/>
    </source>
</evidence>
<dbReference type="GO" id="GO:0006825">
    <property type="term" value="P:copper ion transport"/>
    <property type="evidence" value="ECO:0007669"/>
    <property type="project" value="InterPro"/>
</dbReference>
<evidence type="ECO:0000256" key="6">
    <source>
        <dbReference type="ARBA" id="ARBA00022989"/>
    </source>
</evidence>
<sequence>MKKYLWLVVSLFSLLLCPAMAFGHATVISSNPSPNEALDTLPEKISIQFSENIQPAFHSLEVFSQDGDKIQIQDSTISEQSEKILEAKWKGTINEGIYYIKWRVVSSDGHPIEGTIPFQFGDSSGLPDQDNSEVNASFPNSINVILQSLQYICFAALTGILFFRLSLMKDSRLFEASRRTRLYLWLSYAGLAFSIFCSLPLKVTIDAGVGWTDAFKVSYIKEVLNATNFGTVWIIEILILLLLFLVIYFMLENSLNKSLPYLSFIIIASLMICKAFTGHTAAVPNQVLAVLMDFLHLLSMALWLGGLMALLVILPGLADRQAVQEDKKTFYWSIIQRFSKWAFLFVILLIVSGIYSSIQHVPTIHSLFNTTYGQLLLAKIGLMLIMIVLGGFHFLRGKKQTKKLGYSVGMEFGLGIVILLVAALLTNVQTAMSSPGPIEKTLRTEENNEVTLMVTPNEVGDNLIQVNLSNEGKPIAEIEQLTITMQPLDSPRGEIKLQMTEKNTGTFSSKSILTMPGKWNIHIHGLTESLDSINADFIIFIGNS</sequence>
<feature type="transmembrane region" description="Helical" evidence="9">
    <location>
        <begin position="232"/>
        <end position="251"/>
    </location>
</feature>
<organism evidence="14 15">
    <name type="scientific">Peribacillus simplex NBRC 15720 = DSM 1321</name>
    <dbReference type="NCBI Taxonomy" id="1349754"/>
    <lineage>
        <taxon>Bacteria</taxon>
        <taxon>Bacillati</taxon>
        <taxon>Bacillota</taxon>
        <taxon>Bacilli</taxon>
        <taxon>Bacillales</taxon>
        <taxon>Bacillaceae</taxon>
        <taxon>Peribacillus</taxon>
    </lineage>
</organism>
<feature type="signal peptide" evidence="10">
    <location>
        <begin position="1"/>
        <end position="21"/>
    </location>
</feature>
<dbReference type="InterPro" id="IPR032693">
    <property type="entry name" value="YtkA-like_dom"/>
</dbReference>
<comment type="subcellular location">
    <subcellularLocation>
        <location evidence="1">Cell membrane</location>
        <topology evidence="1">Multi-pass membrane protein</topology>
    </subcellularLocation>
</comment>